<dbReference type="Proteomes" id="UP001218188">
    <property type="component" value="Unassembled WGS sequence"/>
</dbReference>
<accession>A0AAD6S105</accession>
<dbReference type="EMBL" id="JARJCM010000453">
    <property type="protein sequence ID" value="KAJ7016902.1"/>
    <property type="molecule type" value="Genomic_DNA"/>
</dbReference>
<feature type="compositionally biased region" description="Basic residues" evidence="1">
    <location>
        <begin position="192"/>
        <end position="209"/>
    </location>
</feature>
<proteinExistence type="predicted"/>
<feature type="compositionally biased region" description="Low complexity" evidence="1">
    <location>
        <begin position="131"/>
        <end position="145"/>
    </location>
</feature>
<feature type="region of interest" description="Disordered" evidence="1">
    <location>
        <begin position="172"/>
        <end position="251"/>
    </location>
</feature>
<reference evidence="2" key="1">
    <citation type="submission" date="2023-03" db="EMBL/GenBank/DDBJ databases">
        <title>Massive genome expansion in bonnet fungi (Mycena s.s.) driven by repeated elements and novel gene families across ecological guilds.</title>
        <authorList>
            <consortium name="Lawrence Berkeley National Laboratory"/>
            <person name="Harder C.B."/>
            <person name="Miyauchi S."/>
            <person name="Viragh M."/>
            <person name="Kuo A."/>
            <person name="Thoen E."/>
            <person name="Andreopoulos B."/>
            <person name="Lu D."/>
            <person name="Skrede I."/>
            <person name="Drula E."/>
            <person name="Henrissat B."/>
            <person name="Morin E."/>
            <person name="Kohler A."/>
            <person name="Barry K."/>
            <person name="LaButti K."/>
            <person name="Morin E."/>
            <person name="Salamov A."/>
            <person name="Lipzen A."/>
            <person name="Mereny Z."/>
            <person name="Hegedus B."/>
            <person name="Baldrian P."/>
            <person name="Stursova M."/>
            <person name="Weitz H."/>
            <person name="Taylor A."/>
            <person name="Grigoriev I.V."/>
            <person name="Nagy L.G."/>
            <person name="Martin F."/>
            <person name="Kauserud H."/>
        </authorList>
    </citation>
    <scope>NUCLEOTIDE SEQUENCE</scope>
    <source>
        <strain evidence="2">CBHHK200</strain>
    </source>
</reference>
<evidence type="ECO:0000256" key="1">
    <source>
        <dbReference type="SAM" id="MobiDB-lite"/>
    </source>
</evidence>
<dbReference type="AlphaFoldDB" id="A0AAD6S105"/>
<evidence type="ECO:0000313" key="2">
    <source>
        <dbReference type="EMBL" id="KAJ7016902.1"/>
    </source>
</evidence>
<feature type="region of interest" description="Disordered" evidence="1">
    <location>
        <begin position="365"/>
        <end position="386"/>
    </location>
</feature>
<organism evidence="2 3">
    <name type="scientific">Mycena alexandri</name>
    <dbReference type="NCBI Taxonomy" id="1745969"/>
    <lineage>
        <taxon>Eukaryota</taxon>
        <taxon>Fungi</taxon>
        <taxon>Dikarya</taxon>
        <taxon>Basidiomycota</taxon>
        <taxon>Agaricomycotina</taxon>
        <taxon>Agaricomycetes</taxon>
        <taxon>Agaricomycetidae</taxon>
        <taxon>Agaricales</taxon>
        <taxon>Marasmiineae</taxon>
        <taxon>Mycenaceae</taxon>
        <taxon>Mycena</taxon>
    </lineage>
</organism>
<feature type="compositionally biased region" description="Polar residues" evidence="1">
    <location>
        <begin position="367"/>
        <end position="377"/>
    </location>
</feature>
<gene>
    <name evidence="2" type="ORF">C8F04DRAFT_1339983</name>
</gene>
<feature type="compositionally biased region" description="Low complexity" evidence="1">
    <location>
        <begin position="221"/>
        <end position="232"/>
    </location>
</feature>
<name>A0AAD6S105_9AGAR</name>
<feature type="compositionally biased region" description="Low complexity" evidence="1">
    <location>
        <begin position="174"/>
        <end position="190"/>
    </location>
</feature>
<protein>
    <submittedName>
        <fullName evidence="2">Uncharacterized protein</fullName>
    </submittedName>
</protein>
<keyword evidence="3" id="KW-1185">Reference proteome</keyword>
<feature type="compositionally biased region" description="Basic and acidic residues" evidence="1">
    <location>
        <begin position="56"/>
        <end position="71"/>
    </location>
</feature>
<comment type="caution">
    <text evidence="2">The sequence shown here is derived from an EMBL/GenBank/DDBJ whole genome shotgun (WGS) entry which is preliminary data.</text>
</comment>
<sequence>MPPNITAPHASSQTATSTTAPPSTTPTRTRPSTAGPTAPQRTHITAPRPRRAALHSKPDHTRHTPLDDDRTLPFNVRTPDGTSPSTLRTQPLLPAAQPHPARTSTAPTTPPCKFSTTSPLRAHSRLPTHALTARRLPPSRTPLSRADVKTGSTVTIPPANCLSRLLPAPAVFETPLPSSSRSTTSKSPASNRGRRRQPPSSVHGRHRRAAAPLSRCAQRRPSLLPANPASPSRFAPHLNRQEPATASGNGGLGWNGTNYYGAYLHLHRAPRTIPSLSVIVPTVLLRPPPSRINAAALSRRHLAGRYSIPRELQYCPAIPPPTPVRCCRSRAQSVARHSMRPLRARLDTHVSAASGGFLNLTPIYRTNLPNSSRTPTRNPEDRRRSR</sequence>
<feature type="compositionally biased region" description="Polar residues" evidence="1">
    <location>
        <begin position="80"/>
        <end position="89"/>
    </location>
</feature>
<feature type="compositionally biased region" description="Low complexity" evidence="1">
    <location>
        <begin position="1"/>
        <end position="39"/>
    </location>
</feature>
<feature type="region of interest" description="Disordered" evidence="1">
    <location>
        <begin position="1"/>
        <end position="160"/>
    </location>
</feature>
<evidence type="ECO:0000313" key="3">
    <source>
        <dbReference type="Proteomes" id="UP001218188"/>
    </source>
</evidence>
<feature type="compositionally biased region" description="Low complexity" evidence="1">
    <location>
        <begin position="90"/>
        <end position="107"/>
    </location>
</feature>